<organism evidence="3 4">
    <name type="scientific">Algivirga pacifica</name>
    <dbReference type="NCBI Taxonomy" id="1162670"/>
    <lineage>
        <taxon>Bacteria</taxon>
        <taxon>Pseudomonadati</taxon>
        <taxon>Bacteroidota</taxon>
        <taxon>Cytophagia</taxon>
        <taxon>Cytophagales</taxon>
        <taxon>Flammeovirgaceae</taxon>
        <taxon>Algivirga</taxon>
    </lineage>
</organism>
<evidence type="ECO:0000256" key="1">
    <source>
        <dbReference type="ARBA" id="ARBA00022729"/>
    </source>
</evidence>
<dbReference type="InterPro" id="IPR036116">
    <property type="entry name" value="FN3_sf"/>
</dbReference>
<dbReference type="Proteomes" id="UP001500298">
    <property type="component" value="Unassembled WGS sequence"/>
</dbReference>
<dbReference type="Pfam" id="PF02638">
    <property type="entry name" value="GHL10"/>
    <property type="match status" value="1"/>
</dbReference>
<dbReference type="SUPFAM" id="SSF49265">
    <property type="entry name" value="Fibronectin type III"/>
    <property type="match status" value="1"/>
</dbReference>
<keyword evidence="1" id="KW-0732">Signal</keyword>
<dbReference type="EMBL" id="BAABJX010000042">
    <property type="protein sequence ID" value="GAA4840949.1"/>
    <property type="molecule type" value="Genomic_DNA"/>
</dbReference>
<evidence type="ECO:0000313" key="4">
    <source>
        <dbReference type="Proteomes" id="UP001500298"/>
    </source>
</evidence>
<evidence type="ECO:0000313" key="3">
    <source>
        <dbReference type="EMBL" id="GAA4840949.1"/>
    </source>
</evidence>
<dbReference type="InterPro" id="IPR052177">
    <property type="entry name" value="Divisome_Glycosyl_Hydrolase"/>
</dbReference>
<dbReference type="SUPFAM" id="SSF51445">
    <property type="entry name" value="(Trans)glycosidases"/>
    <property type="match status" value="1"/>
</dbReference>
<accession>A0ABP9DHB6</accession>
<dbReference type="RefSeq" id="WP_345372729.1">
    <property type="nucleotide sequence ID" value="NZ_BAABJX010000042.1"/>
</dbReference>
<evidence type="ECO:0000259" key="2">
    <source>
        <dbReference type="Pfam" id="PF02638"/>
    </source>
</evidence>
<protein>
    <submittedName>
        <fullName evidence="3">Family 10 glycosylhydrolase</fullName>
    </submittedName>
</protein>
<sequence length="519" mass="60179">MQLYKYYRVLTTLLLLLFTSPLWAQYAYPKREFRGVWVATLDNIDWPSKQGLSADEQKKEFISLLDFHKLNGMNAVIVQVRSEGDALYPSKYTPWSKSLSGKQGVSPTPYYNPLRFMISEAHKRGMEFHAWINPFRALSNYVNEDPAYNHITRSHPEWIITYGDLKIINPGIPAARRHIIKVIKELLMDYDIDALHIDDYFYPYPIKGASLSDYSTYKTYRGAYSNIADWRRHNINEFIKDVHEVIVKNKPMVKFGVSPFGVWRNQKESKAGSPTNSAYTCYDHLYADTRLWLQKGWIDYIAPQAYQNTSHKRIPYQPLIEWWAKNTFGKHLYVGHATYRVGNKYEDGWDSNKEIPTQVRINRSNKAHGSIMYNSSSLLMNRQHVTDSIRNNLFYVPALPPRMPWIDNVPPNKPYNVQVSQTTKGVVLTWQAPIRASDGDTPSYYVIYSTKSRKPDINNPLDILAVIPASQRYYFDTEARSTNSFYYAITSLDRLFNESIPVIPDNKKNKNSAVITSGR</sequence>
<dbReference type="InterPro" id="IPR003790">
    <property type="entry name" value="GHL10"/>
</dbReference>
<keyword evidence="4" id="KW-1185">Reference proteome</keyword>
<dbReference type="Gene3D" id="2.60.40.10">
    <property type="entry name" value="Immunoglobulins"/>
    <property type="match status" value="1"/>
</dbReference>
<dbReference type="InterPro" id="IPR013783">
    <property type="entry name" value="Ig-like_fold"/>
</dbReference>
<dbReference type="InterPro" id="IPR017853">
    <property type="entry name" value="GH"/>
</dbReference>
<feature type="domain" description="Glycosyl hydrolase-like 10" evidence="2">
    <location>
        <begin position="32"/>
        <end position="349"/>
    </location>
</feature>
<name>A0ABP9DHB6_9BACT</name>
<dbReference type="PANTHER" id="PTHR43405">
    <property type="entry name" value="GLYCOSYL HYDROLASE DIGH"/>
    <property type="match status" value="1"/>
</dbReference>
<proteinExistence type="predicted"/>
<reference evidence="4" key="1">
    <citation type="journal article" date="2019" name="Int. J. Syst. Evol. Microbiol.">
        <title>The Global Catalogue of Microorganisms (GCM) 10K type strain sequencing project: providing services to taxonomists for standard genome sequencing and annotation.</title>
        <authorList>
            <consortium name="The Broad Institute Genomics Platform"/>
            <consortium name="The Broad Institute Genome Sequencing Center for Infectious Disease"/>
            <person name="Wu L."/>
            <person name="Ma J."/>
        </authorList>
    </citation>
    <scope>NUCLEOTIDE SEQUENCE [LARGE SCALE GENOMIC DNA]</scope>
    <source>
        <strain evidence="4">JCM 18326</strain>
    </source>
</reference>
<gene>
    <name evidence="3" type="ORF">GCM10023331_27440</name>
</gene>
<dbReference type="Gene3D" id="3.20.20.80">
    <property type="entry name" value="Glycosidases"/>
    <property type="match status" value="1"/>
</dbReference>
<comment type="caution">
    <text evidence="3">The sequence shown here is derived from an EMBL/GenBank/DDBJ whole genome shotgun (WGS) entry which is preliminary data.</text>
</comment>
<dbReference type="PANTHER" id="PTHR43405:SF1">
    <property type="entry name" value="GLYCOSYL HYDROLASE DIGH"/>
    <property type="match status" value="1"/>
</dbReference>